<dbReference type="Gene3D" id="3.40.47.10">
    <property type="match status" value="1"/>
</dbReference>
<organism evidence="5 6">
    <name type="scientific">Citrus x changshan-huyou</name>
    <dbReference type="NCBI Taxonomy" id="2935761"/>
    <lineage>
        <taxon>Eukaryota</taxon>
        <taxon>Viridiplantae</taxon>
        <taxon>Streptophyta</taxon>
        <taxon>Embryophyta</taxon>
        <taxon>Tracheophyta</taxon>
        <taxon>Spermatophyta</taxon>
        <taxon>Magnoliopsida</taxon>
        <taxon>eudicotyledons</taxon>
        <taxon>Gunneridae</taxon>
        <taxon>Pentapetalae</taxon>
        <taxon>rosids</taxon>
        <taxon>malvids</taxon>
        <taxon>Sapindales</taxon>
        <taxon>Rutaceae</taxon>
        <taxon>Aurantioideae</taxon>
        <taxon>Citrus</taxon>
    </lineage>
</organism>
<dbReference type="AlphaFoldDB" id="A0AAP0LIE4"/>
<comment type="caution">
    <text evidence="5">The sequence shown here is derived from an EMBL/GenBank/DDBJ whole genome shotgun (WGS) entry which is preliminary data.</text>
</comment>
<keyword evidence="1" id="KW-0808">Transferase</keyword>
<proteinExistence type="predicted"/>
<keyword evidence="6" id="KW-1185">Reference proteome</keyword>
<evidence type="ECO:0000259" key="4">
    <source>
        <dbReference type="Pfam" id="PF08392"/>
    </source>
</evidence>
<dbReference type="PANTHER" id="PTHR31561">
    <property type="entry name" value="3-KETOACYL-COA SYNTHASE"/>
    <property type="match status" value="1"/>
</dbReference>
<accession>A0AAP0LIE4</accession>
<dbReference type="Proteomes" id="UP001428341">
    <property type="component" value="Unassembled WGS sequence"/>
</dbReference>
<evidence type="ECO:0000256" key="3">
    <source>
        <dbReference type="SAM" id="Phobius"/>
    </source>
</evidence>
<reference evidence="5 6" key="1">
    <citation type="submission" date="2024-05" db="EMBL/GenBank/DDBJ databases">
        <title>Haplotype-resolved chromosome-level genome assembly of Huyou (Citrus changshanensis).</title>
        <authorList>
            <person name="Miao C."/>
            <person name="Chen W."/>
            <person name="Wu Y."/>
            <person name="Wang L."/>
            <person name="Zhao S."/>
            <person name="Grierson D."/>
            <person name="Xu C."/>
            <person name="Chen K."/>
        </authorList>
    </citation>
    <scope>NUCLEOTIDE SEQUENCE [LARGE SCALE GENOMIC DNA]</scope>
    <source>
        <strain evidence="5">01-14</strain>
        <tissue evidence="5">Leaf</tissue>
    </source>
</reference>
<keyword evidence="3" id="KW-1133">Transmembrane helix</keyword>
<keyword evidence="3" id="KW-0472">Membrane</keyword>
<feature type="transmembrane region" description="Helical" evidence="3">
    <location>
        <begin position="21"/>
        <end position="40"/>
    </location>
</feature>
<dbReference type="InterPro" id="IPR013601">
    <property type="entry name" value="FAE1_typ3_polyketide_synth"/>
</dbReference>
<evidence type="ECO:0000313" key="5">
    <source>
        <dbReference type="EMBL" id="KAK9175288.1"/>
    </source>
</evidence>
<keyword evidence="1" id="KW-0012">Acyltransferase</keyword>
<dbReference type="GO" id="GO:0009922">
    <property type="term" value="F:fatty acid elongase activity"/>
    <property type="evidence" value="ECO:0007669"/>
    <property type="project" value="UniProtKB-EC"/>
</dbReference>
<evidence type="ECO:0000256" key="1">
    <source>
        <dbReference type="ARBA" id="ARBA00023315"/>
    </source>
</evidence>
<protein>
    <recommendedName>
        <fullName evidence="4">FAE domain-containing protein</fullName>
    </recommendedName>
</protein>
<sequence>MGTRATAVQLPGLELNRMAELQLPAVSTTLIILLFAVLFWSKHSRTVYLVDFSCYKPDDELKASVDKFLKVTENRGLFQEDSFHFQKRIANRSHLFSSMIVNRYKLRTDIKTCNLGGMGFSASLLSVELAWTLLKGKPNSYTVVVSTEKIAHSWYSGKNLSVLLTNCLFRMGAPALLSSNKARDRSRPKYELTHLVRTRTGSNDKHFNCVRLAQDDEGKVGVSLSKEVMFVAGDALKTNITTLGP</sequence>
<evidence type="ECO:0000313" key="6">
    <source>
        <dbReference type="Proteomes" id="UP001428341"/>
    </source>
</evidence>
<dbReference type="InterPro" id="IPR016039">
    <property type="entry name" value="Thiolase-like"/>
</dbReference>
<evidence type="ECO:0000256" key="2">
    <source>
        <dbReference type="ARBA" id="ARBA00047375"/>
    </source>
</evidence>
<dbReference type="SUPFAM" id="SSF53901">
    <property type="entry name" value="Thiolase-like"/>
    <property type="match status" value="1"/>
</dbReference>
<dbReference type="Pfam" id="PF08392">
    <property type="entry name" value="FAE1_CUT1_RppA"/>
    <property type="match status" value="2"/>
</dbReference>
<gene>
    <name evidence="5" type="ORF">WN944_027294</name>
</gene>
<feature type="domain" description="FAE" evidence="4">
    <location>
        <begin position="96"/>
        <end position="245"/>
    </location>
</feature>
<comment type="catalytic activity">
    <reaction evidence="2">
        <text>a very-long-chain acyl-CoA + malonyl-CoA + H(+) = a very-long-chain 3-oxoacyl-CoA + CO2 + CoA</text>
        <dbReference type="Rhea" id="RHEA:32727"/>
        <dbReference type="ChEBI" id="CHEBI:15378"/>
        <dbReference type="ChEBI" id="CHEBI:16526"/>
        <dbReference type="ChEBI" id="CHEBI:57287"/>
        <dbReference type="ChEBI" id="CHEBI:57384"/>
        <dbReference type="ChEBI" id="CHEBI:90725"/>
        <dbReference type="ChEBI" id="CHEBI:90736"/>
        <dbReference type="EC" id="2.3.1.199"/>
    </reaction>
</comment>
<feature type="domain" description="FAE" evidence="4">
    <location>
        <begin position="42"/>
        <end position="95"/>
    </location>
</feature>
<dbReference type="GO" id="GO:0016020">
    <property type="term" value="C:membrane"/>
    <property type="evidence" value="ECO:0007669"/>
    <property type="project" value="InterPro"/>
</dbReference>
<dbReference type="GO" id="GO:0006633">
    <property type="term" value="P:fatty acid biosynthetic process"/>
    <property type="evidence" value="ECO:0007669"/>
    <property type="project" value="InterPro"/>
</dbReference>
<dbReference type="EMBL" id="JBCGBO010000025">
    <property type="protein sequence ID" value="KAK9175288.1"/>
    <property type="molecule type" value="Genomic_DNA"/>
</dbReference>
<dbReference type="InterPro" id="IPR012392">
    <property type="entry name" value="3-ktacl-CoA_syn"/>
</dbReference>
<keyword evidence="3" id="KW-0812">Transmembrane</keyword>
<name>A0AAP0LIE4_9ROSI</name>